<dbReference type="Proteomes" id="UP000663067">
    <property type="component" value="Chromosome"/>
</dbReference>
<evidence type="ECO:0000313" key="6">
    <source>
        <dbReference type="Proteomes" id="UP000663067"/>
    </source>
</evidence>
<dbReference type="Pfam" id="PF17425">
    <property type="entry name" value="Arylsulfotran_N"/>
    <property type="match status" value="1"/>
</dbReference>
<dbReference type="RefSeq" id="WP_101625245.1">
    <property type="nucleotide sequence ID" value="NZ_CP071591.1"/>
</dbReference>
<dbReference type="GO" id="GO:0004062">
    <property type="term" value="F:aryl sulfotransferase activity"/>
    <property type="evidence" value="ECO:0007669"/>
    <property type="project" value="InterPro"/>
</dbReference>
<dbReference type="Pfam" id="PF05935">
    <property type="entry name" value="Arylsulfotrans"/>
    <property type="match status" value="1"/>
</dbReference>
<feature type="region of interest" description="Disordered" evidence="1">
    <location>
        <begin position="136"/>
        <end position="158"/>
    </location>
</feature>
<evidence type="ECO:0000259" key="2">
    <source>
        <dbReference type="Pfam" id="PF17425"/>
    </source>
</evidence>
<dbReference type="InterPro" id="IPR035391">
    <property type="entry name" value="Arylsulfotran_N"/>
</dbReference>
<keyword evidence="6" id="KW-1185">Reference proteome</keyword>
<dbReference type="PANTHER" id="PTHR35340">
    <property type="entry name" value="PQQ ENZYME REPEAT PROTEIN-RELATED"/>
    <property type="match status" value="1"/>
</dbReference>
<feature type="domain" description="Arylsulfotransferase N-terminal" evidence="2">
    <location>
        <begin position="159"/>
        <end position="202"/>
    </location>
</feature>
<evidence type="ECO:0000256" key="1">
    <source>
        <dbReference type="SAM" id="MobiDB-lite"/>
    </source>
</evidence>
<proteinExistence type="predicted"/>
<sequence length="592" mass="65553">MSSTMRARIFKIFASVITIAIALGLCLFYKDDVSAAIKERRVERLNAQVENIYTTAYQSMMDEQLTKERDSKERTVDNIYTKVNPYGTNTTSMYVYFTTDTASTVSYTVSADGYPDYTATAVTSDEAASAIRSAINASESSTGDTLSPSTSDEDSVVSTVSEDKLASTTHEFLVLGLIPQVKNTVTLTITAADGTKTTRTITQNGPTLLGSEKVQLEQTAAPDSTTLGELGNGLYAILGNDSNEQDFMYYYDANGVLRGEVPVLYYRSHRLLFDNNGLMWLSASTKNFVAMNRLGKIVKNIDLGDRFILHHDYALDSDGNIVSLATDLKRSDHAVQDQVIKVDTNTGKVSLLVDFGELFSDYKSSTDHSGIDESDPTAKNRWDWIHFNTIQLMDDGSALLSARETSTMIKVNDIEGTPTLDYMIGEPSVWDGTSEQDSFLTKVGDFGDTGGQHSITVQYDSSLPSGQYYVYLFDNNFGYAMTRPDYDWTVIDGISTAQSSKDKDSNSQFRKYLVDENAGTYTEVQSFDVPYSPYVSSAQELSDDLNLVDTGMQGVFGVYDDSGNLKAQYTMNLSTAYIYRVYQYGFRGFYFA</sequence>
<dbReference type="InterPro" id="IPR010262">
    <property type="entry name" value="Arylsulfotransferase_bact"/>
</dbReference>
<dbReference type="Gene3D" id="2.60.40.3100">
    <property type="entry name" value="Arylsulphate sulphotransferase monomer, N-terminal domain"/>
    <property type="match status" value="1"/>
</dbReference>
<evidence type="ECO:0000313" key="4">
    <source>
        <dbReference type="EMBL" id="QSY57102.1"/>
    </source>
</evidence>
<dbReference type="EMBL" id="CP071591">
    <property type="protein sequence ID" value="QSY57102.1"/>
    <property type="molecule type" value="Genomic_DNA"/>
</dbReference>
<dbReference type="InterPro" id="IPR053143">
    <property type="entry name" value="Arylsulfate_ST"/>
</dbReference>
<dbReference type="PANTHER" id="PTHR35340:SF5">
    <property type="entry name" value="ASST-DOMAIN-CONTAINING PROTEIN"/>
    <property type="match status" value="1"/>
</dbReference>
<name>A0A2N5IUA0_9BIFI</name>
<accession>A0A2N5IUA0</accession>
<dbReference type="Proteomes" id="UP000234855">
    <property type="component" value="Unassembled WGS sequence"/>
</dbReference>
<evidence type="ECO:0000313" key="5">
    <source>
        <dbReference type="Proteomes" id="UP000234855"/>
    </source>
</evidence>
<protein>
    <submittedName>
        <fullName evidence="3">Aryl-sulfate sulfotransferase</fullName>
    </submittedName>
</protein>
<evidence type="ECO:0000313" key="3">
    <source>
        <dbReference type="EMBL" id="PLS25531.1"/>
    </source>
</evidence>
<reference evidence="4 6" key="2">
    <citation type="submission" date="2021-03" db="EMBL/GenBank/DDBJ databases">
        <title>Genome sequencing of Bifidobacterium imperatoris JCM 32708.</title>
        <authorList>
            <person name="Kim J."/>
        </authorList>
    </citation>
    <scope>NUCLEOTIDE SEQUENCE [LARGE SCALE GENOMIC DNA]</scope>
    <source>
        <strain evidence="4 6">JCM 32708</strain>
    </source>
</reference>
<dbReference type="AlphaFoldDB" id="A0A2N5IUA0"/>
<keyword evidence="3" id="KW-0808">Transferase</keyword>
<dbReference type="EMBL" id="NMWV01000005">
    <property type="protein sequence ID" value="PLS25531.1"/>
    <property type="molecule type" value="Genomic_DNA"/>
</dbReference>
<organism evidence="3 5">
    <name type="scientific">Bifidobacterium imperatoris</name>
    <dbReference type="NCBI Taxonomy" id="2020965"/>
    <lineage>
        <taxon>Bacteria</taxon>
        <taxon>Bacillati</taxon>
        <taxon>Actinomycetota</taxon>
        <taxon>Actinomycetes</taxon>
        <taxon>Bifidobacteriales</taxon>
        <taxon>Bifidobacteriaceae</taxon>
        <taxon>Bifidobacterium</taxon>
    </lineage>
</organism>
<dbReference type="InterPro" id="IPR038477">
    <property type="entry name" value="ASST_N_sf"/>
</dbReference>
<reference evidence="3 5" key="1">
    <citation type="submission" date="2017-07" db="EMBL/GenBank/DDBJ databases">
        <title>Bifidobacterium novel species.</title>
        <authorList>
            <person name="Lugli G.A."/>
            <person name="Milani C."/>
            <person name="Duranti S."/>
            <person name="Mangifesta M."/>
        </authorList>
    </citation>
    <scope>NUCLEOTIDE SEQUENCE [LARGE SCALE GENOMIC DNA]</scope>
    <source>
        <strain evidence="3 5">45</strain>
    </source>
</reference>
<gene>
    <name evidence="4" type="ORF">BLI708_07525</name>
    <name evidence="3" type="ORF">Tam1G_0355</name>
</gene>